<dbReference type="RefSeq" id="WP_015024326.1">
    <property type="nucleotide sequence ID" value="NC_018721.1"/>
</dbReference>
<dbReference type="KEGG" id="ptq:P700755_001919"/>
<dbReference type="Proteomes" id="UP000008514">
    <property type="component" value="Chromosome"/>
</dbReference>
<feature type="signal peptide" evidence="2">
    <location>
        <begin position="1"/>
        <end position="22"/>
    </location>
</feature>
<dbReference type="EMBL" id="CP003879">
    <property type="protein sequence ID" value="AFU68736.1"/>
    <property type="molecule type" value="Genomic_DNA"/>
</dbReference>
<evidence type="ECO:0000256" key="1">
    <source>
        <dbReference type="ARBA" id="ARBA00022729"/>
    </source>
</evidence>
<dbReference type="PROSITE" id="PS51257">
    <property type="entry name" value="PROKAR_LIPOPROTEIN"/>
    <property type="match status" value="1"/>
</dbReference>
<evidence type="ECO:0000259" key="3">
    <source>
        <dbReference type="Pfam" id="PF13205"/>
    </source>
</evidence>
<dbReference type="AlphaFoldDB" id="K4II27"/>
<evidence type="ECO:0000313" key="5">
    <source>
        <dbReference type="Proteomes" id="UP000008514"/>
    </source>
</evidence>
<reference evidence="4" key="2">
    <citation type="submission" date="2012-09" db="EMBL/GenBank/DDBJ databases">
        <title>The complete sequence of Psychroflexus torquis an extreme psychrophile from sea-ice that is stimulated by light.</title>
        <authorList>
            <person name="Feng S."/>
            <person name="Powell S.M."/>
            <person name="Bowman J.P."/>
        </authorList>
    </citation>
    <scope>NUCLEOTIDE SEQUENCE [LARGE SCALE GENOMIC DNA]</scope>
    <source>
        <strain evidence="4">ATCC 700755</strain>
    </source>
</reference>
<dbReference type="STRING" id="313595.P700755_001919"/>
<sequence length="536" mass="61691">MRVHFSRLTVCIVLVSILSSCAQRGRPDGGPRDLDPPKFVNSTPENYTTNYKKNQVIINFNEFVKLEDASQKIFFSPPIEPRPSIFPMGQASRNVRLDIPRDSLEGNTTYTVNFGKSIEDNNEGNKLPYFKYVFSTGNYVDSLQVEGNVFDAFSRISDENISVMLYALDSNYTDSLVYEGKPRYISFVRDSTSLFSVDNIKPGNYKMVAISDKNNNYKFDPAQDKIGFVSDTVKIPSDQLYDILVFKEELEFEAVRPKQVSKQQFEFGFKGTLEDYKIDLISEAPQDFKAKYFKDQDIDTIHYWYKPYLEKDSLLFTFSNQGRIDTLEIRPKQIEEDSLKISEVTIKKNKLLTDFKLKANTPIVSFEKDSISFINQDSLAIDFELALDTLYNQLTFKFEKEEKQSYKIDLLPGAIADFFETQNDSLSFRYSTKALADFGNLNLTITNIEEFPIIVELVNEKGDVESTVYETEKSTVNFKLITPGSYFIRLVYDKNANGKWDTGNFLKRVNPEPVLYEAQPVEIRANWDVQLSITLY</sequence>
<dbReference type="InterPro" id="IPR032812">
    <property type="entry name" value="SbsA_Ig"/>
</dbReference>
<gene>
    <name evidence="4" type="ordered locus">P700755_001919</name>
</gene>
<keyword evidence="5" id="KW-1185">Reference proteome</keyword>
<dbReference type="HOGENOM" id="CLU_014237_1_0_10"/>
<dbReference type="Pfam" id="PF13205">
    <property type="entry name" value="Big_5"/>
    <property type="match status" value="1"/>
</dbReference>
<accession>K4II27</accession>
<organism evidence="4 5">
    <name type="scientific">Psychroflexus torquis (strain ATCC 700755 / CIP 106069 / ACAM 623)</name>
    <dbReference type="NCBI Taxonomy" id="313595"/>
    <lineage>
        <taxon>Bacteria</taxon>
        <taxon>Pseudomonadati</taxon>
        <taxon>Bacteroidota</taxon>
        <taxon>Flavobacteriia</taxon>
        <taxon>Flavobacteriales</taxon>
        <taxon>Flavobacteriaceae</taxon>
        <taxon>Psychroflexus</taxon>
    </lineage>
</organism>
<dbReference type="OrthoDB" id="9809989at2"/>
<feature type="chain" id="PRO_5003877781" description="SbsA Ig-like domain-containing protein" evidence="2">
    <location>
        <begin position="23"/>
        <end position="536"/>
    </location>
</feature>
<proteinExistence type="predicted"/>
<dbReference type="eggNOG" id="COG4704">
    <property type="taxonomic scope" value="Bacteria"/>
</dbReference>
<reference evidence="4" key="1">
    <citation type="submission" date="2006-03" db="EMBL/GenBank/DDBJ databases">
        <authorList>
            <person name="Bowman J."/>
            <person name="Ferriera S."/>
            <person name="Johnson J."/>
            <person name="Kravitz S."/>
            <person name="Halpern A."/>
            <person name="Remington K."/>
            <person name="Beeson K."/>
            <person name="Tran B."/>
            <person name="Rogers Y.-H."/>
            <person name="Friedman R."/>
            <person name="Venter J.C."/>
        </authorList>
    </citation>
    <scope>NUCLEOTIDE SEQUENCE [LARGE SCALE GENOMIC DNA]</scope>
    <source>
        <strain evidence="4">ATCC 700755</strain>
    </source>
</reference>
<feature type="domain" description="SbsA Ig-like" evidence="3">
    <location>
        <begin position="35"/>
        <end position="136"/>
    </location>
</feature>
<keyword evidence="1 2" id="KW-0732">Signal</keyword>
<protein>
    <recommendedName>
        <fullName evidence="3">SbsA Ig-like domain-containing protein</fullName>
    </recommendedName>
</protein>
<evidence type="ECO:0000313" key="4">
    <source>
        <dbReference type="EMBL" id="AFU68736.1"/>
    </source>
</evidence>
<name>K4II27_PSYTT</name>
<evidence type="ECO:0000256" key="2">
    <source>
        <dbReference type="SAM" id="SignalP"/>
    </source>
</evidence>